<keyword evidence="1" id="KW-0812">Transmembrane</keyword>
<keyword evidence="1" id="KW-0472">Membrane</keyword>
<reference evidence="2 3" key="1">
    <citation type="journal article" date="2018" name="Mol. Biol. Evol.">
        <title>Broad Genomic Sampling Reveals a Smut Pathogenic Ancestry of the Fungal Clade Ustilaginomycotina.</title>
        <authorList>
            <person name="Kijpornyongpan T."/>
            <person name="Mondo S.J."/>
            <person name="Barry K."/>
            <person name="Sandor L."/>
            <person name="Lee J."/>
            <person name="Lipzen A."/>
            <person name="Pangilinan J."/>
            <person name="LaButti K."/>
            <person name="Hainaut M."/>
            <person name="Henrissat B."/>
            <person name="Grigoriev I.V."/>
            <person name="Spatafora J.W."/>
            <person name="Aime M.C."/>
        </authorList>
    </citation>
    <scope>NUCLEOTIDE SEQUENCE [LARGE SCALE GENOMIC DNA]</scope>
    <source>
        <strain evidence="2 3">MCA 4658</strain>
    </source>
</reference>
<feature type="transmembrane region" description="Helical" evidence="1">
    <location>
        <begin position="80"/>
        <end position="98"/>
    </location>
</feature>
<accession>A0A316VXW8</accession>
<sequence length="182" mass="20417">MNTSTSVDPTTRLPTSTSLLRPILSPASPCPTLYLAPHLRRLSLRHHPLNHNIPLEPSTSFLEALTPFPLSRIPSDMRRFFPLLFALLAVLLALTLAAPHSVIEPRRKHIFDKQNNDNFQSFKDNLHCFAMDGPTWVMEDWAQFFDWANTTMTGKPPPLPLDVGVLAGQADGGVVRERFVLI</sequence>
<dbReference type="OrthoDB" id="10508312at2759"/>
<protein>
    <submittedName>
        <fullName evidence="2">Uncharacterized protein</fullName>
    </submittedName>
</protein>
<dbReference type="Proteomes" id="UP000245783">
    <property type="component" value="Unassembled WGS sequence"/>
</dbReference>
<organism evidence="2 3">
    <name type="scientific">Ceraceosorus guamensis</name>
    <dbReference type="NCBI Taxonomy" id="1522189"/>
    <lineage>
        <taxon>Eukaryota</taxon>
        <taxon>Fungi</taxon>
        <taxon>Dikarya</taxon>
        <taxon>Basidiomycota</taxon>
        <taxon>Ustilaginomycotina</taxon>
        <taxon>Exobasidiomycetes</taxon>
        <taxon>Ceraceosorales</taxon>
        <taxon>Ceraceosoraceae</taxon>
        <taxon>Ceraceosorus</taxon>
    </lineage>
</organism>
<evidence type="ECO:0000313" key="3">
    <source>
        <dbReference type="Proteomes" id="UP000245783"/>
    </source>
</evidence>
<dbReference type="GeneID" id="37032075"/>
<evidence type="ECO:0000313" key="2">
    <source>
        <dbReference type="EMBL" id="PWN42476.1"/>
    </source>
</evidence>
<dbReference type="AlphaFoldDB" id="A0A316VXW8"/>
<evidence type="ECO:0000256" key="1">
    <source>
        <dbReference type="SAM" id="Phobius"/>
    </source>
</evidence>
<dbReference type="EMBL" id="KZ819379">
    <property type="protein sequence ID" value="PWN42476.1"/>
    <property type="molecule type" value="Genomic_DNA"/>
</dbReference>
<gene>
    <name evidence="2" type="ORF">IE81DRAFT_124393</name>
</gene>
<keyword evidence="1" id="KW-1133">Transmembrane helix</keyword>
<dbReference type="InParanoid" id="A0A316VXW8"/>
<keyword evidence="3" id="KW-1185">Reference proteome</keyword>
<dbReference type="RefSeq" id="XP_025369636.1">
    <property type="nucleotide sequence ID" value="XM_025510205.1"/>
</dbReference>
<name>A0A316VXW8_9BASI</name>
<proteinExistence type="predicted"/>